<evidence type="ECO:0000313" key="2">
    <source>
        <dbReference type="Proteomes" id="UP000290572"/>
    </source>
</evidence>
<dbReference type="Proteomes" id="UP000290572">
    <property type="component" value="Unassembled WGS sequence"/>
</dbReference>
<dbReference type="AlphaFoldDB" id="A0A498MUJ4"/>
<name>A0A498MUJ4_LABRO</name>
<keyword evidence="2" id="KW-1185">Reference proteome</keyword>
<proteinExistence type="predicted"/>
<dbReference type="EMBL" id="QBIY01012343">
    <property type="protein sequence ID" value="RXN25599.1"/>
    <property type="molecule type" value="Genomic_DNA"/>
</dbReference>
<evidence type="ECO:0000313" key="1">
    <source>
        <dbReference type="EMBL" id="RXN25599.1"/>
    </source>
</evidence>
<gene>
    <name evidence="1" type="ORF">ROHU_005876</name>
</gene>
<reference evidence="1 2" key="1">
    <citation type="submission" date="2018-03" db="EMBL/GenBank/DDBJ databases">
        <title>Draft genome sequence of Rohu Carp (Labeo rohita).</title>
        <authorList>
            <person name="Das P."/>
            <person name="Kushwaha B."/>
            <person name="Joshi C.G."/>
            <person name="Kumar D."/>
            <person name="Nagpure N.S."/>
            <person name="Sahoo L."/>
            <person name="Das S.P."/>
            <person name="Bit A."/>
            <person name="Patnaik S."/>
            <person name="Meher P.K."/>
            <person name="Jayasankar P."/>
            <person name="Koringa P.G."/>
            <person name="Patel N.V."/>
            <person name="Hinsu A.T."/>
            <person name="Kumar R."/>
            <person name="Pandey M."/>
            <person name="Agarwal S."/>
            <person name="Srivastava S."/>
            <person name="Singh M."/>
            <person name="Iquebal M.A."/>
            <person name="Jaiswal S."/>
            <person name="Angadi U.B."/>
            <person name="Kumar N."/>
            <person name="Raza M."/>
            <person name="Shah T.M."/>
            <person name="Rai A."/>
            <person name="Jena J.K."/>
        </authorList>
    </citation>
    <scope>NUCLEOTIDE SEQUENCE [LARGE SCALE GENOMIC DNA]</scope>
    <source>
        <strain evidence="1">DASCIFA01</strain>
        <tissue evidence="1">Testis</tissue>
    </source>
</reference>
<organism evidence="1 2">
    <name type="scientific">Labeo rohita</name>
    <name type="common">Indian major carp</name>
    <name type="synonym">Cyprinus rohita</name>
    <dbReference type="NCBI Taxonomy" id="84645"/>
    <lineage>
        <taxon>Eukaryota</taxon>
        <taxon>Metazoa</taxon>
        <taxon>Chordata</taxon>
        <taxon>Craniata</taxon>
        <taxon>Vertebrata</taxon>
        <taxon>Euteleostomi</taxon>
        <taxon>Actinopterygii</taxon>
        <taxon>Neopterygii</taxon>
        <taxon>Teleostei</taxon>
        <taxon>Ostariophysi</taxon>
        <taxon>Cypriniformes</taxon>
        <taxon>Cyprinidae</taxon>
        <taxon>Labeoninae</taxon>
        <taxon>Labeonini</taxon>
        <taxon>Labeo</taxon>
    </lineage>
</organism>
<sequence>MVGDAEKIWGFVQLLNNKDIPMNETEKVKAQRQNKDGQDLAYHMSDPNFSFHLEIIIQRGILWKFYFASKSII</sequence>
<accession>A0A498MUJ4</accession>
<protein>
    <submittedName>
        <fullName evidence="1">Uncharacterized protein</fullName>
    </submittedName>
</protein>
<comment type="caution">
    <text evidence="1">The sequence shown here is derived from an EMBL/GenBank/DDBJ whole genome shotgun (WGS) entry which is preliminary data.</text>
</comment>